<reference evidence="2" key="2">
    <citation type="journal article" date="2018" name="Science">
        <title>Rapid genome shrinkage in a self-fertile nematode reveals sperm competition proteins.</title>
        <authorList>
            <person name="Yin D."/>
            <person name="Schwarz E.M."/>
            <person name="Thomas C.G."/>
            <person name="Felde R.L."/>
            <person name="Korf I.F."/>
            <person name="Cutter A.D."/>
            <person name="Schartner C.M."/>
            <person name="Ralston E.J."/>
            <person name="Meyer B.J."/>
            <person name="Haag E.S."/>
        </authorList>
    </citation>
    <scope>NUCLEOTIDE SEQUENCE</scope>
    <source>
        <strain evidence="2">JU1422</strain>
    </source>
</reference>
<reference evidence="3" key="1">
    <citation type="submission" date="2017-10" db="EMBL/GenBank/DDBJ databases">
        <title>Rapid genome shrinkage in a self-fertile nematode reveals novel sperm competition proteins.</title>
        <authorList>
            <person name="Yin D."/>
            <person name="Schwarz E.M."/>
            <person name="Thomas C.G."/>
            <person name="Felde R.L."/>
            <person name="Korf I.F."/>
            <person name="Cutter A.D."/>
            <person name="Schartner C.M."/>
            <person name="Ralston E.J."/>
            <person name="Meyer B.J."/>
            <person name="Haag E.S."/>
        </authorList>
    </citation>
    <scope>NUCLEOTIDE SEQUENCE [LARGE SCALE GENOMIC DNA]</scope>
    <source>
        <strain evidence="3">JU1422</strain>
    </source>
</reference>
<dbReference type="OrthoDB" id="310217at2759"/>
<gene>
    <name evidence="2" type="primary">Cnig_chr_X.g26663</name>
    <name evidence="1" type="synonym">Cnig_chr_X.g26658</name>
    <name evidence="1" type="ORF">B9Z55_026658</name>
    <name evidence="2" type="ORF">B9Z55_026663</name>
</gene>
<keyword evidence="3" id="KW-1185">Reference proteome</keyword>
<evidence type="ECO:0008006" key="4">
    <source>
        <dbReference type="Google" id="ProtNLM"/>
    </source>
</evidence>
<dbReference type="Proteomes" id="UP000230233">
    <property type="component" value="Chromosome X"/>
</dbReference>
<evidence type="ECO:0000313" key="1">
    <source>
        <dbReference type="EMBL" id="PIC22036.1"/>
    </source>
</evidence>
<proteinExistence type="predicted"/>
<protein>
    <recommendedName>
        <fullName evidence="4">Protein kinase domain-containing protein</fullName>
    </recommendedName>
</protein>
<evidence type="ECO:0000313" key="2">
    <source>
        <dbReference type="EMBL" id="PIC22044.1"/>
    </source>
</evidence>
<dbReference type="AlphaFoldDB" id="A0A2G5T3Q8"/>
<comment type="caution">
    <text evidence="2">The sequence shown here is derived from an EMBL/GenBank/DDBJ whole genome shotgun (WGS) entry which is preliminary data.</text>
</comment>
<accession>A0A2G5T3Q8</accession>
<evidence type="ECO:0000313" key="3">
    <source>
        <dbReference type="Proteomes" id="UP000230233"/>
    </source>
</evidence>
<dbReference type="EMBL" id="PDUG01000006">
    <property type="protein sequence ID" value="PIC22044.1"/>
    <property type="molecule type" value="Genomic_DNA"/>
</dbReference>
<name>A0A2G5T3Q8_9PELO</name>
<dbReference type="EMBL" id="PDUG01000006">
    <property type="protein sequence ID" value="PIC22036.1"/>
    <property type="molecule type" value="Genomic_DNA"/>
</dbReference>
<sequence length="69" mass="8262">MKYFDDKYNQMDFEWKSLGSAKKLVQKLLKVQSAFRITIEDIIKDPWFVTDIPEDDEFEIAMRGRETLV</sequence>
<organism evidence="2 3">
    <name type="scientific">Caenorhabditis nigoni</name>
    <dbReference type="NCBI Taxonomy" id="1611254"/>
    <lineage>
        <taxon>Eukaryota</taxon>
        <taxon>Metazoa</taxon>
        <taxon>Ecdysozoa</taxon>
        <taxon>Nematoda</taxon>
        <taxon>Chromadorea</taxon>
        <taxon>Rhabditida</taxon>
        <taxon>Rhabditina</taxon>
        <taxon>Rhabditomorpha</taxon>
        <taxon>Rhabditoidea</taxon>
        <taxon>Rhabditidae</taxon>
        <taxon>Peloderinae</taxon>
        <taxon>Caenorhabditis</taxon>
    </lineage>
</organism>